<gene>
    <name evidence="1" type="ORF">HK105_205144</name>
</gene>
<sequence>MSTSSLGVAAAAAAVAALALAAARSLLLFTARGPHALPRWVLPSDAAAASAHRLVLATTTHTRHAPARHSFRYPLFYLCIDLARLEAGDRAGLPSWLFGYNRQAPVSLWDSDHLAEPASAAGQQPSIRTKALAHLRTFGVDAEQVGRIVLVTSPRVLGKAFNPLSVYYVYSAGVRGDSCDGKSADLAERLLVVLYEVNNTFKERHLYLGSEQTRLPKTLAGYDLSFTVSRSFHVSPFNNRTGRYESHVADIRSGKFDVLLNIKGYTDTAGPQPPAPPSEQLHLTARVFGVTHPLTTATLLYTLLVRSPFDAFLTVPRIMYEAFKLAYLRGLPVFQRPTPYSGVMHGSSAQTVVRKHPDAFQHVCVEIFTAHLSALASVRGASVSLVLSDGTTTVIGGAEKGSPAAASPIKLFADSFNAFVHVVMHAECPLVGLHMAFTNGDFYASRADITRLLALLASDERLLKSDAARYLSEHTGQSANSEKPLQPAPRDPLVAIQIDQPAWKSQVASGIYLFKTEQAWFKSITKFVSNGEPWLLPQRVRERALEYSLARDPPKQDCPRNVSDEVGPVERERMRSRHFLSAAAAL</sequence>
<evidence type="ECO:0000313" key="2">
    <source>
        <dbReference type="Proteomes" id="UP001527925"/>
    </source>
</evidence>
<reference evidence="1 2" key="1">
    <citation type="submission" date="2023-09" db="EMBL/GenBank/DDBJ databases">
        <title>Pangenome analysis of Batrachochytrium dendrobatidis and related Chytrids.</title>
        <authorList>
            <person name="Yacoub M.N."/>
            <person name="Stajich J.E."/>
            <person name="James T.Y."/>
        </authorList>
    </citation>
    <scope>NUCLEOTIDE SEQUENCE [LARGE SCALE GENOMIC DNA]</scope>
    <source>
        <strain evidence="1 2">JEL0888</strain>
    </source>
</reference>
<evidence type="ECO:0000313" key="1">
    <source>
        <dbReference type="EMBL" id="KAL2915279.1"/>
    </source>
</evidence>
<name>A0ABR4N706_9FUNG</name>
<comment type="caution">
    <text evidence="1">The sequence shown here is derived from an EMBL/GenBank/DDBJ whole genome shotgun (WGS) entry which is preliminary data.</text>
</comment>
<dbReference type="InterPro" id="IPR010775">
    <property type="entry name" value="DUF1365"/>
</dbReference>
<organism evidence="1 2">
    <name type="scientific">Polyrhizophydium stewartii</name>
    <dbReference type="NCBI Taxonomy" id="2732419"/>
    <lineage>
        <taxon>Eukaryota</taxon>
        <taxon>Fungi</taxon>
        <taxon>Fungi incertae sedis</taxon>
        <taxon>Chytridiomycota</taxon>
        <taxon>Chytridiomycota incertae sedis</taxon>
        <taxon>Chytridiomycetes</taxon>
        <taxon>Rhizophydiales</taxon>
        <taxon>Rhizophydiales incertae sedis</taxon>
        <taxon>Polyrhizophydium</taxon>
    </lineage>
</organism>
<keyword evidence="2" id="KW-1185">Reference proteome</keyword>
<accession>A0ABR4N706</accession>
<proteinExistence type="predicted"/>
<dbReference type="Pfam" id="PF07103">
    <property type="entry name" value="DUF1365"/>
    <property type="match status" value="1"/>
</dbReference>
<dbReference type="PANTHER" id="PTHR33973:SF4">
    <property type="entry name" value="OS07G0153300 PROTEIN"/>
    <property type="match status" value="1"/>
</dbReference>
<protein>
    <submittedName>
        <fullName evidence="1">Uncharacterized protein</fullName>
    </submittedName>
</protein>
<dbReference type="PANTHER" id="PTHR33973">
    <property type="entry name" value="OS07G0153300 PROTEIN"/>
    <property type="match status" value="1"/>
</dbReference>
<dbReference type="EMBL" id="JADGIZ020000025">
    <property type="protein sequence ID" value="KAL2915279.1"/>
    <property type="molecule type" value="Genomic_DNA"/>
</dbReference>
<dbReference type="Proteomes" id="UP001527925">
    <property type="component" value="Unassembled WGS sequence"/>
</dbReference>